<dbReference type="GO" id="GO:0003689">
    <property type="term" value="F:DNA clamp loader activity"/>
    <property type="evidence" value="ECO:0007669"/>
    <property type="project" value="TreeGrafter"/>
</dbReference>
<dbReference type="SMART" id="SM00382">
    <property type="entry name" value="AAA"/>
    <property type="match status" value="1"/>
</dbReference>
<dbReference type="InterPro" id="IPR003959">
    <property type="entry name" value="ATPase_AAA_core"/>
</dbReference>
<dbReference type="GO" id="GO:0016887">
    <property type="term" value="F:ATP hydrolysis activity"/>
    <property type="evidence" value="ECO:0007669"/>
    <property type="project" value="InterPro"/>
</dbReference>
<dbReference type="Proteomes" id="UP000243423">
    <property type="component" value="Nucleomorph 3"/>
</dbReference>
<evidence type="ECO:0000313" key="3">
    <source>
        <dbReference type="EMBL" id="AEA39075.1"/>
    </source>
</evidence>
<feature type="domain" description="AAA+ ATPase" evidence="2">
    <location>
        <begin position="40"/>
        <end position="164"/>
    </location>
</feature>
<dbReference type="Gene3D" id="3.40.50.300">
    <property type="entry name" value="P-loop containing nucleotide triphosphate hydrolases"/>
    <property type="match status" value="1"/>
</dbReference>
<dbReference type="Pfam" id="PF00004">
    <property type="entry name" value="AAA"/>
    <property type="match status" value="1"/>
</dbReference>
<dbReference type="PANTHER" id="PTHR11669:SF5">
    <property type="entry name" value="REPLICATION FACTOR C SUBUNIT 2"/>
    <property type="match status" value="1"/>
</dbReference>
<dbReference type="CDD" id="cd00009">
    <property type="entry name" value="AAA"/>
    <property type="match status" value="1"/>
</dbReference>
<gene>
    <name evidence="3" type="primary">rfc2</name>
    <name evidence="3" type="ORF">CPARA_3gp417</name>
</gene>
<dbReference type="GO" id="GO:0005663">
    <property type="term" value="C:DNA replication factor C complex"/>
    <property type="evidence" value="ECO:0007669"/>
    <property type="project" value="TreeGrafter"/>
</dbReference>
<dbReference type="GO" id="GO:0006281">
    <property type="term" value="P:DNA repair"/>
    <property type="evidence" value="ECO:0007669"/>
    <property type="project" value="TreeGrafter"/>
</dbReference>
<comment type="similarity">
    <text evidence="1">Belongs to the activator 1 small subunits family.</text>
</comment>
<accession>F2HIF1</accession>
<dbReference type="AlphaFoldDB" id="F2HIF1"/>
<protein>
    <submittedName>
        <fullName evidence="3">DNA replication factor C complex subunit Rfc2</fullName>
    </submittedName>
</protein>
<dbReference type="GO" id="GO:0006261">
    <property type="term" value="P:DNA-templated DNA replication"/>
    <property type="evidence" value="ECO:0007669"/>
    <property type="project" value="TreeGrafter"/>
</dbReference>
<dbReference type="GO" id="GO:0005634">
    <property type="term" value="C:nucleus"/>
    <property type="evidence" value="ECO:0007669"/>
    <property type="project" value="TreeGrafter"/>
</dbReference>
<evidence type="ECO:0000259" key="2">
    <source>
        <dbReference type="SMART" id="SM00382"/>
    </source>
</evidence>
<dbReference type="InterPro" id="IPR027417">
    <property type="entry name" value="P-loop_NTPase"/>
</dbReference>
<sequence>MKNYKISDPWIWKHNPLNLFRIRFDSDLKKKFLYMVEKNNMPNLIIHGPPGIGKTCIVNCILFELSKKKNLNIMKLNASHARGIHTARVKIKFFCETIIDSEKVKKIIVIDEAESLTKYTQEALRRTIENFSQTARFIFICNCPSKIIEALQSRCVVLKFKYVLEKMNMRIVAKIFYKEKVLFSTKGLESMVISSGGDARELLNESELVEKSFLMITSRTSKLFHFFPTICFIDNFIFSILNQNYLNALEIFLDIYNKGHRPFDVINYIFKSLKKIRFFHLRKLKILKILCQLQIKVFSFEIDNTTLFLTLKNVLIT</sequence>
<dbReference type="RefSeq" id="XP_003239973.1">
    <property type="nucleotide sequence ID" value="XM_003239925.1"/>
</dbReference>
<name>F2HIF1_9CRYP</name>
<dbReference type="EMBL" id="CP002174">
    <property type="protein sequence ID" value="AEA39075.1"/>
    <property type="molecule type" value="Genomic_DNA"/>
</dbReference>
<geneLocation type="nucleomorph" evidence="3"/>
<dbReference type="GeneID" id="10447331"/>
<evidence type="ECO:0000256" key="1">
    <source>
        <dbReference type="ARBA" id="ARBA00005378"/>
    </source>
</evidence>
<keyword evidence="3" id="KW-0542">Nucleomorph</keyword>
<dbReference type="InterPro" id="IPR003593">
    <property type="entry name" value="AAA+_ATPase"/>
</dbReference>
<proteinExistence type="inferred from homology"/>
<evidence type="ECO:0000313" key="4">
    <source>
        <dbReference type="Proteomes" id="UP000243423"/>
    </source>
</evidence>
<dbReference type="SUPFAM" id="SSF52540">
    <property type="entry name" value="P-loop containing nucleoside triphosphate hydrolases"/>
    <property type="match status" value="1"/>
</dbReference>
<dbReference type="InterPro" id="IPR050238">
    <property type="entry name" value="DNA_Rep/Repair_Clamp_Loader"/>
</dbReference>
<dbReference type="PANTHER" id="PTHR11669">
    <property type="entry name" value="REPLICATION FACTOR C / DNA POLYMERASE III GAMMA-TAU SUBUNIT"/>
    <property type="match status" value="1"/>
</dbReference>
<dbReference type="GO" id="GO:0005524">
    <property type="term" value="F:ATP binding"/>
    <property type="evidence" value="ECO:0007669"/>
    <property type="project" value="InterPro"/>
</dbReference>
<organism evidence="3 4">
    <name type="scientific">Cryptomonas paramaecium</name>
    <dbReference type="NCBI Taxonomy" id="2898"/>
    <lineage>
        <taxon>Eukaryota</taxon>
        <taxon>Cryptophyceae</taxon>
        <taxon>Cryptomonadales</taxon>
        <taxon>Cryptomonadaceae</taxon>
        <taxon>Cryptomonas</taxon>
    </lineage>
</organism>
<reference evidence="3 4" key="1">
    <citation type="journal article" date="2011" name="Genome Biol. Evol.">
        <title>Complete nucleomorph genome sequence of the nonphotosynthetic alga Cryptomonas paramecium reveals a core nucleomorph gene set.</title>
        <authorList>
            <person name="Tanifuji G."/>
            <person name="Onodera N.T."/>
            <person name="Wheeler T.J."/>
            <person name="Dlutek M."/>
            <person name="Donaher N."/>
            <person name="Archibald J.M."/>
        </authorList>
    </citation>
    <scope>NUCLEOTIDE SEQUENCE [LARGE SCALE GENOMIC DNA]</scope>
    <source>
        <strain evidence="3 4">CCAP977/2A</strain>
    </source>
</reference>